<dbReference type="Proteomes" id="UP000287023">
    <property type="component" value="Unassembled WGS sequence"/>
</dbReference>
<reference evidence="9 10" key="1">
    <citation type="submission" date="2018-12" db="EMBL/GenBank/DDBJ databases">
        <title>three novel Halomonas strain isolated from plants.</title>
        <authorList>
            <person name="Sun C."/>
        </authorList>
    </citation>
    <scope>NUCLEOTIDE SEQUENCE [LARGE SCALE GENOMIC DNA]</scope>
    <source>
        <strain evidence="9 10">JCM 18142</strain>
    </source>
</reference>
<sequence>MAGGTSKSSVGMAQLIILADDLSGAADCAVSYAKSGLTTAIELTLQSNTDAQVVVFDTDSRHLVAAEAAALNVAAWRAVHSSHLRLYKKIDSTLRGNWAQEVAALICDAGMAVIAPAMPEMKRFTRDARQYIDQTPVEQTPVWSNEGRRGKASLNDMLVEAGVEVAHVPLATLRQSSPEVLGCLLLEHRQNQVGAVVCDAESDADLERLAQATYHLDAVFWVGSAGFAKALCPYLRRGASTASLPPITVEGPVLMVVGSMSPISHRQIDHLLTQCDEELAHFQVDIAELLAAHEAPSSLKRAQHALEEGHDVLVTLAQQTPDPSINGYALSQCLASHLGGHLGLLGALVATGGETAKALLSAAGIDYLRLMDELEPGVALSVNDQGMPVVTKAGAFGNESTLYQTWRTLAGMRTSRSCRC</sequence>
<feature type="domain" description="Four-carbon acid sugar kinase N-terminal" evidence="7">
    <location>
        <begin position="15"/>
        <end position="231"/>
    </location>
</feature>
<dbReference type="Pfam" id="PF17042">
    <property type="entry name" value="NBD_C"/>
    <property type="match status" value="1"/>
</dbReference>
<keyword evidence="2" id="KW-0808">Transferase</keyword>
<protein>
    <submittedName>
        <fullName evidence="9">Four-carbon acid sugar kinase family protein</fullName>
    </submittedName>
</protein>
<feature type="domain" description="Four-carbon acid sugar kinase nucleotide binding" evidence="8">
    <location>
        <begin position="254"/>
        <end position="402"/>
    </location>
</feature>
<dbReference type="InterPro" id="IPR042213">
    <property type="entry name" value="NBD_C_sf"/>
</dbReference>
<dbReference type="Gene3D" id="3.40.50.10840">
    <property type="entry name" value="Putative sugar-binding, N-terminal domain"/>
    <property type="match status" value="1"/>
</dbReference>
<evidence type="ECO:0000256" key="5">
    <source>
        <dbReference type="ARBA" id="ARBA00022840"/>
    </source>
</evidence>
<dbReference type="InterPro" id="IPR037051">
    <property type="entry name" value="4-carb_acid_sugar_kinase_N_sf"/>
</dbReference>
<comment type="similarity">
    <text evidence="1">Belongs to the four-carbon acid sugar kinase family.</text>
</comment>
<accession>A0A433KGQ1</accession>
<evidence type="ECO:0000256" key="4">
    <source>
        <dbReference type="ARBA" id="ARBA00022777"/>
    </source>
</evidence>
<dbReference type="GO" id="GO:0005524">
    <property type="term" value="F:ATP binding"/>
    <property type="evidence" value="ECO:0007669"/>
    <property type="project" value="UniProtKB-KW"/>
</dbReference>
<proteinExistence type="inferred from homology"/>
<evidence type="ECO:0000259" key="8">
    <source>
        <dbReference type="Pfam" id="PF17042"/>
    </source>
</evidence>
<dbReference type="Gene3D" id="3.40.980.20">
    <property type="entry name" value="Four-carbon acid sugar kinase, nucleotide binding domain"/>
    <property type="match status" value="1"/>
</dbReference>
<keyword evidence="10" id="KW-1185">Reference proteome</keyword>
<dbReference type="OrthoDB" id="191465at2"/>
<evidence type="ECO:0000256" key="6">
    <source>
        <dbReference type="ARBA" id="ARBA00023277"/>
    </source>
</evidence>
<dbReference type="Pfam" id="PF07005">
    <property type="entry name" value="SBD_N"/>
    <property type="match status" value="1"/>
</dbReference>
<keyword evidence="6" id="KW-0119">Carbohydrate metabolism</keyword>
<dbReference type="InterPro" id="IPR010737">
    <property type="entry name" value="4-carb_acid_sugar_kinase_N"/>
</dbReference>
<keyword evidence="3" id="KW-0547">Nucleotide-binding</keyword>
<evidence type="ECO:0000256" key="3">
    <source>
        <dbReference type="ARBA" id="ARBA00022741"/>
    </source>
</evidence>
<dbReference type="SUPFAM" id="SSF142764">
    <property type="entry name" value="YgbK-like"/>
    <property type="match status" value="1"/>
</dbReference>
<gene>
    <name evidence="9" type="ORF">ELY38_17355</name>
</gene>
<evidence type="ECO:0000313" key="10">
    <source>
        <dbReference type="Proteomes" id="UP000287023"/>
    </source>
</evidence>
<organism evidence="9 10">
    <name type="scientific">Vreelandella nanhaiensis</name>
    <dbReference type="NCBI Taxonomy" id="1258546"/>
    <lineage>
        <taxon>Bacteria</taxon>
        <taxon>Pseudomonadati</taxon>
        <taxon>Pseudomonadota</taxon>
        <taxon>Gammaproteobacteria</taxon>
        <taxon>Oceanospirillales</taxon>
        <taxon>Halomonadaceae</taxon>
        <taxon>Vreelandella</taxon>
    </lineage>
</organism>
<comment type="caution">
    <text evidence="9">The sequence shown here is derived from an EMBL/GenBank/DDBJ whole genome shotgun (WGS) entry which is preliminary data.</text>
</comment>
<dbReference type="EMBL" id="RZHF01000028">
    <property type="protein sequence ID" value="RUR28142.1"/>
    <property type="molecule type" value="Genomic_DNA"/>
</dbReference>
<name>A0A433KGQ1_9GAMM</name>
<evidence type="ECO:0000259" key="7">
    <source>
        <dbReference type="Pfam" id="PF07005"/>
    </source>
</evidence>
<keyword evidence="5" id="KW-0067">ATP-binding</keyword>
<evidence type="ECO:0000313" key="9">
    <source>
        <dbReference type="EMBL" id="RUR28142.1"/>
    </source>
</evidence>
<keyword evidence="4 9" id="KW-0418">Kinase</keyword>
<dbReference type="GO" id="GO:0016301">
    <property type="term" value="F:kinase activity"/>
    <property type="evidence" value="ECO:0007669"/>
    <property type="project" value="UniProtKB-KW"/>
</dbReference>
<evidence type="ECO:0000256" key="2">
    <source>
        <dbReference type="ARBA" id="ARBA00022679"/>
    </source>
</evidence>
<dbReference type="InterPro" id="IPR031475">
    <property type="entry name" value="NBD_C"/>
</dbReference>
<evidence type="ECO:0000256" key="1">
    <source>
        <dbReference type="ARBA" id="ARBA00005715"/>
    </source>
</evidence>
<dbReference type="AlphaFoldDB" id="A0A433KGQ1"/>